<dbReference type="InterPro" id="IPR012675">
    <property type="entry name" value="Beta-grasp_dom_sf"/>
</dbReference>
<reference evidence="1 2" key="1">
    <citation type="submission" date="2018-05" db="EMBL/GenBank/DDBJ databases">
        <title>Micromonospora atacamensis sp. nov., a novel actinobacteria isolated from high altitude Atacama Desert soil.</title>
        <authorList>
            <person name="Carro L."/>
            <person name="Golinska P."/>
            <person name="Klenk H.-P."/>
            <person name="Goodfellow M."/>
        </authorList>
    </citation>
    <scope>NUCLEOTIDE SEQUENCE [LARGE SCALE GENOMIC DNA]</scope>
    <source>
        <strain evidence="1 2">5R2A7</strain>
    </source>
</reference>
<dbReference type="InterPro" id="IPR003749">
    <property type="entry name" value="ThiS/MoaD-like"/>
</dbReference>
<dbReference type="RefSeq" id="WP_109817074.1">
    <property type="nucleotide sequence ID" value="NZ_QGKR01000161.1"/>
</dbReference>
<dbReference type="SUPFAM" id="SSF54285">
    <property type="entry name" value="MoaD/ThiS"/>
    <property type="match status" value="1"/>
</dbReference>
<dbReference type="InterPro" id="IPR010035">
    <property type="entry name" value="Thi_S"/>
</dbReference>
<dbReference type="CDD" id="cd00565">
    <property type="entry name" value="Ubl_ThiS"/>
    <property type="match status" value="1"/>
</dbReference>
<gene>
    <name evidence="1" type="primary">thiS</name>
    <name evidence="1" type="ORF">DKT68_09600</name>
</gene>
<organism evidence="1 2">
    <name type="scientific">Micromonospora acroterricola</name>
    <dbReference type="NCBI Taxonomy" id="2202421"/>
    <lineage>
        <taxon>Bacteria</taxon>
        <taxon>Bacillati</taxon>
        <taxon>Actinomycetota</taxon>
        <taxon>Actinomycetes</taxon>
        <taxon>Micromonosporales</taxon>
        <taxon>Micromonosporaceae</taxon>
        <taxon>Micromonospora</taxon>
    </lineage>
</organism>
<dbReference type="Proteomes" id="UP000245410">
    <property type="component" value="Unassembled WGS sequence"/>
</dbReference>
<name>A0A317DC29_9ACTN</name>
<proteinExistence type="predicted"/>
<comment type="caution">
    <text evidence="1">The sequence shown here is derived from an EMBL/GenBank/DDBJ whole genome shotgun (WGS) entry which is preliminary data.</text>
</comment>
<dbReference type="PANTHER" id="PTHR34472:SF1">
    <property type="entry name" value="SULFUR CARRIER PROTEIN THIS"/>
    <property type="match status" value="1"/>
</dbReference>
<evidence type="ECO:0000313" key="2">
    <source>
        <dbReference type="Proteomes" id="UP000245410"/>
    </source>
</evidence>
<dbReference type="OrthoDB" id="163636at2"/>
<dbReference type="InterPro" id="IPR016155">
    <property type="entry name" value="Mopterin_synth/thiamin_S_b"/>
</dbReference>
<sequence>MELTVNGVGRTVPGDASVADLVRDTIGQQRGVAVAVNGEVVPRAGWPATTLRDGDRVEVLTAAQGG</sequence>
<protein>
    <submittedName>
        <fullName evidence="1">Thiamine biosynthesis protein ThiS</fullName>
    </submittedName>
</protein>
<dbReference type="PANTHER" id="PTHR34472">
    <property type="entry name" value="SULFUR CARRIER PROTEIN THIS"/>
    <property type="match status" value="1"/>
</dbReference>
<dbReference type="NCBIfam" id="TIGR01683">
    <property type="entry name" value="thiS"/>
    <property type="match status" value="1"/>
</dbReference>
<keyword evidence="2" id="KW-1185">Reference proteome</keyword>
<accession>A0A317DC29</accession>
<evidence type="ECO:0000313" key="1">
    <source>
        <dbReference type="EMBL" id="PWR10215.1"/>
    </source>
</evidence>
<dbReference type="Pfam" id="PF02597">
    <property type="entry name" value="ThiS"/>
    <property type="match status" value="1"/>
</dbReference>
<dbReference type="AlphaFoldDB" id="A0A317DC29"/>
<dbReference type="EMBL" id="QGKR01000161">
    <property type="protein sequence ID" value="PWR10215.1"/>
    <property type="molecule type" value="Genomic_DNA"/>
</dbReference>
<dbReference type="Gene3D" id="3.10.20.30">
    <property type="match status" value="1"/>
</dbReference>